<evidence type="ECO:0000313" key="2">
    <source>
        <dbReference type="Proteomes" id="UP000828941"/>
    </source>
</evidence>
<evidence type="ECO:0000313" key="1">
    <source>
        <dbReference type="EMBL" id="KAI4350633.1"/>
    </source>
</evidence>
<organism evidence="1 2">
    <name type="scientific">Bauhinia variegata</name>
    <name type="common">Purple orchid tree</name>
    <name type="synonym">Phanera variegata</name>
    <dbReference type="NCBI Taxonomy" id="167791"/>
    <lineage>
        <taxon>Eukaryota</taxon>
        <taxon>Viridiplantae</taxon>
        <taxon>Streptophyta</taxon>
        <taxon>Embryophyta</taxon>
        <taxon>Tracheophyta</taxon>
        <taxon>Spermatophyta</taxon>
        <taxon>Magnoliopsida</taxon>
        <taxon>eudicotyledons</taxon>
        <taxon>Gunneridae</taxon>
        <taxon>Pentapetalae</taxon>
        <taxon>rosids</taxon>
        <taxon>fabids</taxon>
        <taxon>Fabales</taxon>
        <taxon>Fabaceae</taxon>
        <taxon>Cercidoideae</taxon>
        <taxon>Cercideae</taxon>
        <taxon>Bauhiniinae</taxon>
        <taxon>Bauhinia</taxon>
    </lineage>
</organism>
<sequence>MKQRIAILEKLNVTSSSNHSHCYSTIPSAQQIRFRTGTGSGINTESEREERREKRAPMEKEVVGNLWHGDREAQIQAAMLLSRLSSKQRHKLADKGVIEPLISMLNSQDYEAIEAALCALLSLAFGSERNKIRIIKSGALPVLLNLLRCQNQTMVELTIAAMLTLSSCKANKLAIASSGAIQLLVEFLSGEHADSSSIQSQLDTIATLHNLSTCQEIMPLISSSGSVFSLLELIHSSGKSCELVEKAVGFLENIVSSSESALCEAASIGGSIRILVETMEDGSLLGKEHAVGILLLICQSCREKYRGLILREGVMPGLLQLSVDGTGRAKNVARELLLLLRDGSSYGSTSKQTNHELIEQIMQEIDAKGEQLGGATLRLVEEMIAKLNT</sequence>
<name>A0ACB9PQ62_BAUVA</name>
<gene>
    <name evidence="1" type="ORF">L6164_005072</name>
</gene>
<dbReference type="EMBL" id="CM039428">
    <property type="protein sequence ID" value="KAI4350633.1"/>
    <property type="molecule type" value="Genomic_DNA"/>
</dbReference>
<accession>A0ACB9PQ62</accession>
<comment type="caution">
    <text evidence="1">The sequence shown here is derived from an EMBL/GenBank/DDBJ whole genome shotgun (WGS) entry which is preliminary data.</text>
</comment>
<protein>
    <submittedName>
        <fullName evidence="1">Uncharacterized protein</fullName>
    </submittedName>
</protein>
<keyword evidence="2" id="KW-1185">Reference proteome</keyword>
<dbReference type="Proteomes" id="UP000828941">
    <property type="component" value="Chromosome 3"/>
</dbReference>
<reference evidence="1 2" key="1">
    <citation type="journal article" date="2022" name="DNA Res.">
        <title>Chromosomal-level genome assembly of the orchid tree Bauhinia variegata (Leguminosae; Cercidoideae) supports the allotetraploid origin hypothesis of Bauhinia.</title>
        <authorList>
            <person name="Zhong Y."/>
            <person name="Chen Y."/>
            <person name="Zheng D."/>
            <person name="Pang J."/>
            <person name="Liu Y."/>
            <person name="Luo S."/>
            <person name="Meng S."/>
            <person name="Qian L."/>
            <person name="Wei D."/>
            <person name="Dai S."/>
            <person name="Zhou R."/>
        </authorList>
    </citation>
    <scope>NUCLEOTIDE SEQUENCE [LARGE SCALE GENOMIC DNA]</scope>
    <source>
        <strain evidence="1">BV-YZ2020</strain>
    </source>
</reference>
<proteinExistence type="predicted"/>